<proteinExistence type="predicted"/>
<evidence type="ECO:0000259" key="2">
    <source>
        <dbReference type="Pfam" id="PF00248"/>
    </source>
</evidence>
<dbReference type="PRINTS" id="PR00069">
    <property type="entry name" value="ALDKETRDTASE"/>
</dbReference>
<name>A0A0C3NCF4_PHLG1</name>
<reference evidence="3 4" key="1">
    <citation type="journal article" date="2014" name="PLoS Genet.">
        <title>Analysis of the Phlebiopsis gigantea genome, transcriptome and secretome provides insight into its pioneer colonization strategies of wood.</title>
        <authorList>
            <person name="Hori C."/>
            <person name="Ishida T."/>
            <person name="Igarashi K."/>
            <person name="Samejima M."/>
            <person name="Suzuki H."/>
            <person name="Master E."/>
            <person name="Ferreira P."/>
            <person name="Ruiz-Duenas F.J."/>
            <person name="Held B."/>
            <person name="Canessa P."/>
            <person name="Larrondo L.F."/>
            <person name="Schmoll M."/>
            <person name="Druzhinina I.S."/>
            <person name="Kubicek C.P."/>
            <person name="Gaskell J.A."/>
            <person name="Kersten P."/>
            <person name="St John F."/>
            <person name="Glasner J."/>
            <person name="Sabat G."/>
            <person name="Splinter BonDurant S."/>
            <person name="Syed K."/>
            <person name="Yadav J."/>
            <person name="Mgbeahuruike A.C."/>
            <person name="Kovalchuk A."/>
            <person name="Asiegbu F.O."/>
            <person name="Lackner G."/>
            <person name="Hoffmeister D."/>
            <person name="Rencoret J."/>
            <person name="Gutierrez A."/>
            <person name="Sun H."/>
            <person name="Lindquist E."/>
            <person name="Barry K."/>
            <person name="Riley R."/>
            <person name="Grigoriev I.V."/>
            <person name="Henrissat B."/>
            <person name="Kues U."/>
            <person name="Berka R.M."/>
            <person name="Martinez A.T."/>
            <person name="Covert S.F."/>
            <person name="Blanchette R.A."/>
            <person name="Cullen D."/>
        </authorList>
    </citation>
    <scope>NUCLEOTIDE SEQUENCE [LARGE SCALE GENOMIC DNA]</scope>
    <source>
        <strain evidence="3 4">11061_1 CR5-6</strain>
    </source>
</reference>
<dbReference type="STRING" id="745531.A0A0C3NCF4"/>
<dbReference type="Pfam" id="PF00248">
    <property type="entry name" value="Aldo_ket_red"/>
    <property type="match status" value="1"/>
</dbReference>
<dbReference type="InterPro" id="IPR020471">
    <property type="entry name" value="AKR"/>
</dbReference>
<dbReference type="InterPro" id="IPR050791">
    <property type="entry name" value="Aldo-Keto_reductase"/>
</dbReference>
<keyword evidence="1" id="KW-0560">Oxidoreductase</keyword>
<dbReference type="GO" id="GO:0005737">
    <property type="term" value="C:cytoplasm"/>
    <property type="evidence" value="ECO:0007669"/>
    <property type="project" value="TreeGrafter"/>
</dbReference>
<dbReference type="PANTHER" id="PTHR43625:SF40">
    <property type="entry name" value="ALDO-KETO REDUCTASE YAKC [NADP(+)]"/>
    <property type="match status" value="1"/>
</dbReference>
<evidence type="ECO:0000313" key="3">
    <source>
        <dbReference type="EMBL" id="KIP02194.1"/>
    </source>
</evidence>
<protein>
    <recommendedName>
        <fullName evidence="2">NADP-dependent oxidoreductase domain-containing protein</fullName>
    </recommendedName>
</protein>
<keyword evidence="4" id="KW-1185">Reference proteome</keyword>
<dbReference type="Proteomes" id="UP000053257">
    <property type="component" value="Unassembled WGS sequence"/>
</dbReference>
<dbReference type="Gene3D" id="3.20.20.100">
    <property type="entry name" value="NADP-dependent oxidoreductase domain"/>
    <property type="match status" value="1"/>
</dbReference>
<organism evidence="3 4">
    <name type="scientific">Phlebiopsis gigantea (strain 11061_1 CR5-6)</name>
    <name type="common">White-rot fungus</name>
    <name type="synonym">Peniophora gigantea</name>
    <dbReference type="NCBI Taxonomy" id="745531"/>
    <lineage>
        <taxon>Eukaryota</taxon>
        <taxon>Fungi</taxon>
        <taxon>Dikarya</taxon>
        <taxon>Basidiomycota</taxon>
        <taxon>Agaricomycotina</taxon>
        <taxon>Agaricomycetes</taxon>
        <taxon>Polyporales</taxon>
        <taxon>Phanerochaetaceae</taxon>
        <taxon>Phlebiopsis</taxon>
    </lineage>
</organism>
<dbReference type="PANTHER" id="PTHR43625">
    <property type="entry name" value="AFLATOXIN B1 ALDEHYDE REDUCTASE"/>
    <property type="match status" value="1"/>
</dbReference>
<sequence length="338" mass="37123">MPSLKTRKIGSDDVTAIGYGAMGIAAYYGTVQPDEVRLQVRFLDDLYARGCTFWDSSDIYADSEVLLGKWFKKTGKRSDIFLATKFAITGNAQRPINGDPEYVKLAAEKSLGRLGVDQIDLYYMHRPDPTVPIEKTVGAMAELVKAGKVRYLGLSECTAATIRRAHAVHPIAAVQVEYSLFTLDIESAATDVLRTARELGIAVVAYSPLGRGLLTGQYKSLDDFEAGDFRRSVPMYSNENFPRILQLVEAVRAIGARYKATAGQVALAWLLAQGEDIIPIPGTRQVKYLEENLGALDLELAAEDVAEIRRLSEGISGTLGNRYDAVRMQLILQDTPPL</sequence>
<dbReference type="InterPro" id="IPR023210">
    <property type="entry name" value="NADP_OxRdtase_dom"/>
</dbReference>
<accession>A0A0C3NCF4</accession>
<dbReference type="OrthoDB" id="37537at2759"/>
<dbReference type="SUPFAM" id="SSF51430">
    <property type="entry name" value="NAD(P)-linked oxidoreductase"/>
    <property type="match status" value="1"/>
</dbReference>
<dbReference type="GO" id="GO:0016491">
    <property type="term" value="F:oxidoreductase activity"/>
    <property type="evidence" value="ECO:0007669"/>
    <property type="project" value="UniProtKB-KW"/>
</dbReference>
<dbReference type="EMBL" id="KN840694">
    <property type="protein sequence ID" value="KIP02194.1"/>
    <property type="molecule type" value="Genomic_DNA"/>
</dbReference>
<evidence type="ECO:0000313" key="4">
    <source>
        <dbReference type="Proteomes" id="UP000053257"/>
    </source>
</evidence>
<dbReference type="HOGENOM" id="CLU_023205_2_1_1"/>
<evidence type="ECO:0000256" key="1">
    <source>
        <dbReference type="ARBA" id="ARBA00023002"/>
    </source>
</evidence>
<gene>
    <name evidence="3" type="ORF">PHLGIDRAFT_112316</name>
</gene>
<feature type="domain" description="NADP-dependent oxidoreductase" evidence="2">
    <location>
        <begin position="17"/>
        <end position="312"/>
    </location>
</feature>
<dbReference type="AlphaFoldDB" id="A0A0C3NCF4"/>
<dbReference type="InterPro" id="IPR036812">
    <property type="entry name" value="NAD(P)_OxRdtase_dom_sf"/>
</dbReference>